<reference evidence="1" key="1">
    <citation type="journal article" date="2023" name="G3 (Bethesda)">
        <title>Whole genome assembly and annotation of the endangered Caribbean coral Acropora cervicornis.</title>
        <authorList>
            <person name="Selwyn J.D."/>
            <person name="Vollmer S.V."/>
        </authorList>
    </citation>
    <scope>NUCLEOTIDE SEQUENCE</scope>
    <source>
        <strain evidence="1">K2</strain>
    </source>
</reference>
<protein>
    <submittedName>
        <fullName evidence="1">Uncharacterized protein</fullName>
    </submittedName>
</protein>
<evidence type="ECO:0000313" key="2">
    <source>
        <dbReference type="Proteomes" id="UP001249851"/>
    </source>
</evidence>
<sequence>MAMLVKTARFANVCYTPSNTGYRVGRPTEKSFCKKDSNLYAKRDNCLQDDGEKLLGNIESLSTQVTTTNSYINRVSLCSSTGAGRTQGTGMPIVPVQVKVKDYSSPVEVYAFLGPRLNTTFCTKPLIKRLGVQGDEASLSLTTTNNDNVQSDCTVVNLMFQDPKEKNTIELPSDYSCEKLPVTAKDIPAQVEVNQWPHLKAIKLSSIESAKVYLLLTNDVLKATCVLAHISNPERRFKMLLVNMIALICQTTQPSQWKYEDTQLKVTRDLTRGLSAEARINNTRCKKGPDFLWKTEEHWPQQLLLDVKLD</sequence>
<dbReference type="Proteomes" id="UP001249851">
    <property type="component" value="Unassembled WGS sequence"/>
</dbReference>
<organism evidence="1 2">
    <name type="scientific">Acropora cervicornis</name>
    <name type="common">Staghorn coral</name>
    <dbReference type="NCBI Taxonomy" id="6130"/>
    <lineage>
        <taxon>Eukaryota</taxon>
        <taxon>Metazoa</taxon>
        <taxon>Cnidaria</taxon>
        <taxon>Anthozoa</taxon>
        <taxon>Hexacorallia</taxon>
        <taxon>Scleractinia</taxon>
        <taxon>Astrocoeniina</taxon>
        <taxon>Acroporidae</taxon>
        <taxon>Acropora</taxon>
    </lineage>
</organism>
<dbReference type="EMBL" id="JARQWQ010000089">
    <property type="protein sequence ID" value="KAK2552260.1"/>
    <property type="molecule type" value="Genomic_DNA"/>
</dbReference>
<dbReference type="PANTHER" id="PTHR47331:SF1">
    <property type="entry name" value="GAG-LIKE PROTEIN"/>
    <property type="match status" value="1"/>
</dbReference>
<gene>
    <name evidence="1" type="ORF">P5673_026788</name>
</gene>
<evidence type="ECO:0000313" key="1">
    <source>
        <dbReference type="EMBL" id="KAK2552260.1"/>
    </source>
</evidence>
<proteinExistence type="predicted"/>
<reference evidence="1" key="2">
    <citation type="journal article" date="2023" name="Science">
        <title>Genomic signatures of disease resistance in endangered staghorn corals.</title>
        <authorList>
            <person name="Vollmer S.V."/>
            <person name="Selwyn J.D."/>
            <person name="Despard B.A."/>
            <person name="Roesel C.L."/>
        </authorList>
    </citation>
    <scope>NUCLEOTIDE SEQUENCE</scope>
    <source>
        <strain evidence="1">K2</strain>
    </source>
</reference>
<name>A0AAD9UWL4_ACRCE</name>
<comment type="caution">
    <text evidence="1">The sequence shown here is derived from an EMBL/GenBank/DDBJ whole genome shotgun (WGS) entry which is preliminary data.</text>
</comment>
<dbReference type="PANTHER" id="PTHR47331">
    <property type="entry name" value="PHD-TYPE DOMAIN-CONTAINING PROTEIN"/>
    <property type="match status" value="1"/>
</dbReference>
<dbReference type="AlphaFoldDB" id="A0AAD9UWL4"/>
<keyword evidence="2" id="KW-1185">Reference proteome</keyword>
<accession>A0AAD9UWL4</accession>